<protein>
    <submittedName>
        <fullName evidence="1">Uncharacterized protein</fullName>
    </submittedName>
</protein>
<organism evidence="1 2">
    <name type="scientific">Panicum miliaceum</name>
    <name type="common">Proso millet</name>
    <name type="synonym">Broomcorn millet</name>
    <dbReference type="NCBI Taxonomy" id="4540"/>
    <lineage>
        <taxon>Eukaryota</taxon>
        <taxon>Viridiplantae</taxon>
        <taxon>Streptophyta</taxon>
        <taxon>Embryophyta</taxon>
        <taxon>Tracheophyta</taxon>
        <taxon>Spermatophyta</taxon>
        <taxon>Magnoliopsida</taxon>
        <taxon>Liliopsida</taxon>
        <taxon>Poales</taxon>
        <taxon>Poaceae</taxon>
        <taxon>PACMAD clade</taxon>
        <taxon>Panicoideae</taxon>
        <taxon>Panicodae</taxon>
        <taxon>Paniceae</taxon>
        <taxon>Panicinae</taxon>
        <taxon>Panicum</taxon>
        <taxon>Panicum sect. Panicum</taxon>
    </lineage>
</organism>
<keyword evidence="2" id="KW-1185">Reference proteome</keyword>
<dbReference type="EMBL" id="PQIB02000002">
    <property type="protein sequence ID" value="RLN33017.1"/>
    <property type="molecule type" value="Genomic_DNA"/>
</dbReference>
<reference evidence="2" key="1">
    <citation type="journal article" date="2019" name="Nat. Commun.">
        <title>The genome of broomcorn millet.</title>
        <authorList>
            <person name="Zou C."/>
            <person name="Miki D."/>
            <person name="Li D."/>
            <person name="Tang Q."/>
            <person name="Xiao L."/>
            <person name="Rajput S."/>
            <person name="Deng P."/>
            <person name="Jia W."/>
            <person name="Huang R."/>
            <person name="Zhang M."/>
            <person name="Sun Y."/>
            <person name="Hu J."/>
            <person name="Fu X."/>
            <person name="Schnable P.S."/>
            <person name="Li F."/>
            <person name="Zhang H."/>
            <person name="Feng B."/>
            <person name="Zhu X."/>
            <person name="Liu R."/>
            <person name="Schnable J.C."/>
            <person name="Zhu J.-K."/>
            <person name="Zhang H."/>
        </authorList>
    </citation>
    <scope>NUCLEOTIDE SEQUENCE [LARGE SCALE GENOMIC DNA]</scope>
</reference>
<evidence type="ECO:0000313" key="2">
    <source>
        <dbReference type="Proteomes" id="UP000275267"/>
    </source>
</evidence>
<dbReference type="Proteomes" id="UP000275267">
    <property type="component" value="Unassembled WGS sequence"/>
</dbReference>
<proteinExistence type="predicted"/>
<gene>
    <name evidence="1" type="ORF">C2845_PM03G02750</name>
</gene>
<dbReference type="AlphaFoldDB" id="A0A3L6T6E4"/>
<accession>A0A3L6T6E4</accession>
<comment type="caution">
    <text evidence="1">The sequence shown here is derived from an EMBL/GenBank/DDBJ whole genome shotgun (WGS) entry which is preliminary data.</text>
</comment>
<evidence type="ECO:0000313" key="1">
    <source>
        <dbReference type="EMBL" id="RLN33017.1"/>
    </source>
</evidence>
<sequence>MPGSSPLQFYQLLHALEFTESYIYSLNRNVFPQCMFSYVHDIAKIVRSMAQNQIKSEHC</sequence>
<name>A0A3L6T6E4_PANMI</name>